<comment type="caution">
    <text evidence="2">The sequence shown here is derived from an EMBL/GenBank/DDBJ whole genome shotgun (WGS) entry which is preliminary data.</text>
</comment>
<protein>
    <submittedName>
        <fullName evidence="2">Uncharacterized protein</fullName>
    </submittedName>
</protein>
<feature type="non-terminal residue" evidence="2">
    <location>
        <position position="1"/>
    </location>
</feature>
<gene>
    <name evidence="2" type="ORF">Tci_926204</name>
</gene>
<sequence length="70" mass="8041">EEIQEEVQTESGDHEDYSEDDHEVNSPQTETEIGSTSHDTSITQNETRALNEAKKMRLDKGKLVFEIDEF</sequence>
<feature type="compositionally biased region" description="Polar residues" evidence="1">
    <location>
        <begin position="25"/>
        <end position="44"/>
    </location>
</feature>
<dbReference type="AlphaFoldDB" id="A0A699X373"/>
<feature type="region of interest" description="Disordered" evidence="1">
    <location>
        <begin position="1"/>
        <end position="44"/>
    </location>
</feature>
<name>A0A699X373_TANCI</name>
<proteinExistence type="predicted"/>
<evidence type="ECO:0000313" key="2">
    <source>
        <dbReference type="EMBL" id="GFD54235.1"/>
    </source>
</evidence>
<accession>A0A699X373</accession>
<dbReference type="EMBL" id="BKCJ011803628">
    <property type="protein sequence ID" value="GFD54235.1"/>
    <property type="molecule type" value="Genomic_DNA"/>
</dbReference>
<organism evidence="2">
    <name type="scientific">Tanacetum cinerariifolium</name>
    <name type="common">Dalmatian daisy</name>
    <name type="synonym">Chrysanthemum cinerariifolium</name>
    <dbReference type="NCBI Taxonomy" id="118510"/>
    <lineage>
        <taxon>Eukaryota</taxon>
        <taxon>Viridiplantae</taxon>
        <taxon>Streptophyta</taxon>
        <taxon>Embryophyta</taxon>
        <taxon>Tracheophyta</taxon>
        <taxon>Spermatophyta</taxon>
        <taxon>Magnoliopsida</taxon>
        <taxon>eudicotyledons</taxon>
        <taxon>Gunneridae</taxon>
        <taxon>Pentapetalae</taxon>
        <taxon>asterids</taxon>
        <taxon>campanulids</taxon>
        <taxon>Asterales</taxon>
        <taxon>Asteraceae</taxon>
        <taxon>Asteroideae</taxon>
        <taxon>Anthemideae</taxon>
        <taxon>Anthemidinae</taxon>
        <taxon>Tanacetum</taxon>
    </lineage>
</organism>
<reference evidence="2" key="1">
    <citation type="journal article" date="2019" name="Sci. Rep.">
        <title>Draft genome of Tanacetum cinerariifolium, the natural source of mosquito coil.</title>
        <authorList>
            <person name="Yamashiro T."/>
            <person name="Shiraishi A."/>
            <person name="Satake H."/>
            <person name="Nakayama K."/>
        </authorList>
    </citation>
    <scope>NUCLEOTIDE SEQUENCE</scope>
</reference>
<evidence type="ECO:0000256" key="1">
    <source>
        <dbReference type="SAM" id="MobiDB-lite"/>
    </source>
</evidence>
<feature type="non-terminal residue" evidence="2">
    <location>
        <position position="70"/>
    </location>
</feature>